<evidence type="ECO:0000256" key="2">
    <source>
        <dbReference type="ARBA" id="ARBA00011738"/>
    </source>
</evidence>
<evidence type="ECO:0000256" key="12">
    <source>
        <dbReference type="ARBA" id="ARBA00039702"/>
    </source>
</evidence>
<evidence type="ECO:0000256" key="14">
    <source>
        <dbReference type="SAM" id="Phobius"/>
    </source>
</evidence>
<sequence>MEILKIFVFDFLGSAPILVGLMALLGLILQKKRPEKIISGTLKTIVGFLIFGGGAGMAVASLASFQTLFSEGFGLKGVLPLAEAITALAQTKFASVVSLVMVVGFICNLLVARFTKFKYIFLTGQHNLYLAALLTVVLKALNFGNTTVVIMGGIILGFAAALYPALAQPWMRKVTGNDEIAMGHYVTIAYALSGWLGSKVGNPDESTEKLKLPGWLSIFKDYIVSVSISIIIFFYIAAFMAGKVKVEQLSGGVSWLVFPLFQSLTFTAALYIIITGVRMFLGEIVPAFVGISEKLIPNAKPALDCPVVFPYAPTATVVGFISAYIGGLLCMFILAALHMTVIIPVAIPYFFIGATAGVFGNATGGWKGAIAGGFVTGILIAIGPALLYPVMEVIGLSGTTFPETDFVALGLVIYYLGKMFGR</sequence>
<keyword evidence="7 14" id="KW-0812">Transmembrane</keyword>
<evidence type="ECO:0000256" key="5">
    <source>
        <dbReference type="ARBA" id="ARBA00022597"/>
    </source>
</evidence>
<dbReference type="STRING" id="526218.Sterm_1466"/>
<evidence type="ECO:0000256" key="11">
    <source>
        <dbReference type="ARBA" id="ARBA00038218"/>
    </source>
</evidence>
<dbReference type="Proteomes" id="UP000000845">
    <property type="component" value="Chromosome"/>
</dbReference>
<dbReference type="InterPro" id="IPR051562">
    <property type="entry name" value="Ascorbate-PTS_EIIC"/>
</dbReference>
<evidence type="ECO:0000256" key="8">
    <source>
        <dbReference type="ARBA" id="ARBA00022989"/>
    </source>
</evidence>
<evidence type="ECO:0000256" key="3">
    <source>
        <dbReference type="ARBA" id="ARBA00022448"/>
    </source>
</evidence>
<reference evidence="16" key="1">
    <citation type="submission" date="2009-09" db="EMBL/GenBank/DDBJ databases">
        <title>The complete chromosome of Sebaldella termitidis ATCC 33386.</title>
        <authorList>
            <consortium name="US DOE Joint Genome Institute (JGI-PGF)"/>
            <person name="Lucas S."/>
            <person name="Copeland A."/>
            <person name="Lapidus A."/>
            <person name="Glavina del Rio T."/>
            <person name="Dalin E."/>
            <person name="Tice H."/>
            <person name="Bruce D."/>
            <person name="Goodwin L."/>
            <person name="Pitluck S."/>
            <person name="Kyrpides N."/>
            <person name="Mavromatis K."/>
            <person name="Ivanova N."/>
            <person name="Mikhailova N."/>
            <person name="Sims D."/>
            <person name="Meincke L."/>
            <person name="Brettin T."/>
            <person name="Detter J.C."/>
            <person name="Han C."/>
            <person name="Larimer F."/>
            <person name="Land M."/>
            <person name="Hauser L."/>
            <person name="Markowitz V."/>
            <person name="Cheng J.F."/>
            <person name="Hugenholtz P."/>
            <person name="Woyke T."/>
            <person name="Wu D."/>
            <person name="Eisen J.A."/>
        </authorList>
    </citation>
    <scope>NUCLEOTIDE SEQUENCE [LARGE SCALE GENOMIC DNA]</scope>
    <source>
        <strain evidence="16">ATCC 33386 / NCTC 11300</strain>
    </source>
</reference>
<evidence type="ECO:0000313" key="16">
    <source>
        <dbReference type="Proteomes" id="UP000000845"/>
    </source>
</evidence>
<dbReference type="NCBIfam" id="NF009553">
    <property type="entry name" value="PRK12997.1-5"/>
    <property type="match status" value="1"/>
</dbReference>
<keyword evidence="8 14" id="KW-1133">Transmembrane helix</keyword>
<keyword evidence="9 14" id="KW-0472">Membrane</keyword>
<keyword evidence="5" id="KW-0762">Sugar transport</keyword>
<evidence type="ECO:0000256" key="7">
    <source>
        <dbReference type="ARBA" id="ARBA00022692"/>
    </source>
</evidence>
<keyword evidence="16" id="KW-1185">Reference proteome</keyword>
<feature type="transmembrane region" description="Helical" evidence="14">
    <location>
        <begin position="222"/>
        <end position="241"/>
    </location>
</feature>
<dbReference type="GO" id="GO:0005886">
    <property type="term" value="C:plasma membrane"/>
    <property type="evidence" value="ECO:0007669"/>
    <property type="project" value="UniProtKB-SubCell"/>
</dbReference>
<proteinExistence type="inferred from homology"/>
<keyword evidence="4" id="KW-1003">Cell membrane</keyword>
<comment type="subcellular location">
    <subcellularLocation>
        <location evidence="1">Cell membrane</location>
        <topology evidence="1">Multi-pass membrane protein</topology>
    </subcellularLocation>
</comment>
<feature type="transmembrane region" description="Helical" evidence="14">
    <location>
        <begin position="179"/>
        <end position="197"/>
    </location>
</feature>
<organism evidence="15 16">
    <name type="scientific">Sebaldella termitidis (strain ATCC 33386 / NCTC 11300)</name>
    <dbReference type="NCBI Taxonomy" id="526218"/>
    <lineage>
        <taxon>Bacteria</taxon>
        <taxon>Fusobacteriati</taxon>
        <taxon>Fusobacteriota</taxon>
        <taxon>Fusobacteriia</taxon>
        <taxon>Fusobacteriales</taxon>
        <taxon>Leptotrichiaceae</taxon>
        <taxon>Sebaldella</taxon>
    </lineage>
</organism>
<dbReference type="NCBIfam" id="NF006920">
    <property type="entry name" value="PRK09410.1-2"/>
    <property type="match status" value="1"/>
</dbReference>
<dbReference type="EMBL" id="CP001739">
    <property type="protein sequence ID" value="ACZ08328.1"/>
    <property type="molecule type" value="Genomic_DNA"/>
</dbReference>
<feature type="transmembrane region" description="Helical" evidence="14">
    <location>
        <begin position="308"/>
        <end position="335"/>
    </location>
</feature>
<feature type="transmembrane region" description="Helical" evidence="14">
    <location>
        <begin position="119"/>
        <end position="141"/>
    </location>
</feature>
<keyword evidence="6" id="KW-0598">Phosphotransferase system</keyword>
<feature type="transmembrane region" description="Helical" evidence="14">
    <location>
        <begin position="147"/>
        <end position="167"/>
    </location>
</feature>
<comment type="subunit">
    <text evidence="2">Homodimer.</text>
</comment>
<comment type="similarity">
    <text evidence="11">Belongs to the UlaA family.</text>
</comment>
<feature type="transmembrane region" description="Helical" evidence="14">
    <location>
        <begin position="93"/>
        <end position="112"/>
    </location>
</feature>
<evidence type="ECO:0000256" key="1">
    <source>
        <dbReference type="ARBA" id="ARBA00004651"/>
    </source>
</evidence>
<evidence type="ECO:0000256" key="13">
    <source>
        <dbReference type="ARBA" id="ARBA00042859"/>
    </source>
</evidence>
<keyword evidence="3" id="KW-0813">Transport</keyword>
<evidence type="ECO:0000256" key="10">
    <source>
        <dbReference type="ARBA" id="ARBA00037387"/>
    </source>
</evidence>
<feature type="transmembrane region" description="Helical" evidence="14">
    <location>
        <begin position="369"/>
        <end position="388"/>
    </location>
</feature>
<feature type="transmembrane region" description="Helical" evidence="14">
    <location>
        <begin position="6"/>
        <end position="29"/>
    </location>
</feature>
<dbReference type="GO" id="GO:0009401">
    <property type="term" value="P:phosphoenolpyruvate-dependent sugar phosphotransferase system"/>
    <property type="evidence" value="ECO:0007669"/>
    <property type="project" value="UniProtKB-KW"/>
</dbReference>
<dbReference type="RefSeq" id="WP_012860924.1">
    <property type="nucleotide sequence ID" value="NC_013517.1"/>
</dbReference>
<dbReference type="KEGG" id="str:Sterm_1466"/>
<feature type="transmembrane region" description="Helical" evidence="14">
    <location>
        <begin position="341"/>
        <end position="362"/>
    </location>
</feature>
<dbReference type="AlphaFoldDB" id="D1AHU4"/>
<dbReference type="Pfam" id="PF03611">
    <property type="entry name" value="EIIC-GAT"/>
    <property type="match status" value="1"/>
</dbReference>
<evidence type="ECO:0000256" key="6">
    <source>
        <dbReference type="ARBA" id="ARBA00022683"/>
    </source>
</evidence>
<dbReference type="PANTHER" id="PTHR33843">
    <property type="entry name" value="ASCORBATE-SPECIFIC PTS SYSTEM EIIC COMPONENT"/>
    <property type="match status" value="1"/>
</dbReference>
<feature type="transmembrane region" description="Helical" evidence="14">
    <location>
        <begin position="41"/>
        <end position="65"/>
    </location>
</feature>
<protein>
    <recommendedName>
        <fullName evidence="12">Ascorbate-specific PTS system EIIC component</fullName>
    </recommendedName>
    <alternativeName>
        <fullName evidence="13">Ascorbate-specific permease IIC component UlaA</fullName>
    </alternativeName>
</protein>
<comment type="function">
    <text evidence="10">The phosphoenolpyruvate-dependent sugar phosphotransferase system (sugar PTS), a major carbohydrate active transport system, catalyzes the phosphorylation of incoming sugar substrates concomitantly with their translocation across the cell membrane. The enzyme II UlaABC PTS system is involved in ascorbate transport.</text>
</comment>
<name>D1AHU4_SEBTE</name>
<accession>D1AHU4</accession>
<gene>
    <name evidence="15" type="ordered locus">Sterm_1466</name>
</gene>
<reference evidence="15 16" key="2">
    <citation type="journal article" date="2010" name="Stand. Genomic Sci.">
        <title>Complete genome sequence of Sebaldella termitidis type strain (NCTC 11300).</title>
        <authorList>
            <person name="Harmon-Smith M."/>
            <person name="Celia L."/>
            <person name="Chertkov O."/>
            <person name="Lapidus A."/>
            <person name="Copeland A."/>
            <person name="Glavina Del Rio T."/>
            <person name="Nolan M."/>
            <person name="Lucas S."/>
            <person name="Tice H."/>
            <person name="Cheng J.F."/>
            <person name="Han C."/>
            <person name="Detter J.C."/>
            <person name="Bruce D."/>
            <person name="Goodwin L."/>
            <person name="Pitluck S."/>
            <person name="Pati A."/>
            <person name="Liolios K."/>
            <person name="Ivanova N."/>
            <person name="Mavromatis K."/>
            <person name="Mikhailova N."/>
            <person name="Chen A."/>
            <person name="Palaniappan K."/>
            <person name="Land M."/>
            <person name="Hauser L."/>
            <person name="Chang Y.J."/>
            <person name="Jeffries C.D."/>
            <person name="Brettin T."/>
            <person name="Goker M."/>
            <person name="Beck B."/>
            <person name="Bristow J."/>
            <person name="Eisen J.A."/>
            <person name="Markowitz V."/>
            <person name="Hugenholtz P."/>
            <person name="Kyrpides N.C."/>
            <person name="Klenk H.P."/>
            <person name="Chen F."/>
        </authorList>
    </citation>
    <scope>NUCLEOTIDE SEQUENCE [LARGE SCALE GENOMIC DNA]</scope>
    <source>
        <strain evidence="16">ATCC 33386 / NCTC 11300</strain>
    </source>
</reference>
<dbReference type="PANTHER" id="PTHR33843:SF4">
    <property type="entry name" value="ASCORBATE-SPECIFIC PTS SYSTEM EIIC COMPONENT"/>
    <property type="match status" value="1"/>
</dbReference>
<evidence type="ECO:0000256" key="9">
    <source>
        <dbReference type="ARBA" id="ARBA00023136"/>
    </source>
</evidence>
<evidence type="ECO:0000313" key="15">
    <source>
        <dbReference type="EMBL" id="ACZ08328.1"/>
    </source>
</evidence>
<dbReference type="InterPro" id="IPR004703">
    <property type="entry name" value="PTS_sugar-sp_permease"/>
</dbReference>
<dbReference type="eggNOG" id="COG3037">
    <property type="taxonomic scope" value="Bacteria"/>
</dbReference>
<dbReference type="HOGENOM" id="CLU_031784_0_1_0"/>
<evidence type="ECO:0000256" key="4">
    <source>
        <dbReference type="ARBA" id="ARBA00022475"/>
    </source>
</evidence>
<feature type="transmembrane region" description="Helical" evidence="14">
    <location>
        <begin position="253"/>
        <end position="274"/>
    </location>
</feature>